<dbReference type="AlphaFoldDB" id="A0A816B1D1"/>
<evidence type="ECO:0000313" key="3">
    <source>
        <dbReference type="EMBL" id="CAF1601881.1"/>
    </source>
</evidence>
<evidence type="ECO:0000313" key="4">
    <source>
        <dbReference type="EMBL" id="CAF4479542.1"/>
    </source>
</evidence>
<dbReference type="PANTHER" id="PTHR43674:SF2">
    <property type="entry name" value="BETA-UREIDOPROPIONASE"/>
    <property type="match status" value="1"/>
</dbReference>
<keyword evidence="1" id="KW-0378">Hydrolase</keyword>
<dbReference type="GO" id="GO:0033388">
    <property type="term" value="P:putrescine biosynthetic process from arginine"/>
    <property type="evidence" value="ECO:0007669"/>
    <property type="project" value="TreeGrafter"/>
</dbReference>
<dbReference type="Gene3D" id="3.60.110.10">
    <property type="entry name" value="Carbon-nitrogen hydrolase"/>
    <property type="match status" value="1"/>
</dbReference>
<dbReference type="Pfam" id="PF00795">
    <property type="entry name" value="CN_hydrolase"/>
    <property type="match status" value="1"/>
</dbReference>
<dbReference type="EMBL" id="CAJOBC010102360">
    <property type="protein sequence ID" value="CAF4479542.1"/>
    <property type="molecule type" value="Genomic_DNA"/>
</dbReference>
<dbReference type="Proteomes" id="UP000663829">
    <property type="component" value="Unassembled WGS sequence"/>
</dbReference>
<dbReference type="Proteomes" id="UP000681722">
    <property type="component" value="Unassembled WGS sequence"/>
</dbReference>
<dbReference type="EMBL" id="CAJNOQ010035916">
    <property type="protein sequence ID" value="CAF1601881.1"/>
    <property type="molecule type" value="Genomic_DNA"/>
</dbReference>
<sequence>GVIIVINYELNSVKIDILICYDIEFPEPMRCLTLMGAQLILVSTALVKDKDNVNVDITTKEVVTRAMKNHVWIAYSNLYGLYLKEESTPEYCGLSYIVSPDGKDLRRAKDNNDNDELITVESCPQHYKENLRSTPYLVDRRTDLFQLIANTNMKFVLPDNYSYH</sequence>
<dbReference type="SUPFAM" id="SSF56317">
    <property type="entry name" value="Carbon-nitrogen hydrolase"/>
    <property type="match status" value="1"/>
</dbReference>
<feature type="non-terminal residue" evidence="3">
    <location>
        <position position="1"/>
    </location>
</feature>
<dbReference type="InterPro" id="IPR036526">
    <property type="entry name" value="C-N_Hydrolase_sf"/>
</dbReference>
<dbReference type="InterPro" id="IPR003010">
    <property type="entry name" value="C-N_Hydrolase"/>
</dbReference>
<feature type="domain" description="CN hydrolase" evidence="2">
    <location>
        <begin position="1"/>
        <end position="124"/>
    </location>
</feature>
<evidence type="ECO:0000256" key="1">
    <source>
        <dbReference type="ARBA" id="ARBA00022801"/>
    </source>
</evidence>
<dbReference type="PROSITE" id="PS50263">
    <property type="entry name" value="CN_HYDROLASE"/>
    <property type="match status" value="1"/>
</dbReference>
<dbReference type="PANTHER" id="PTHR43674">
    <property type="entry name" value="NITRILASE C965.09-RELATED"/>
    <property type="match status" value="1"/>
</dbReference>
<gene>
    <name evidence="3" type="ORF">GPM918_LOCUS42502</name>
    <name evidence="4" type="ORF">SRO942_LOCUS43750</name>
</gene>
<comment type="caution">
    <text evidence="3">The sequence shown here is derived from an EMBL/GenBank/DDBJ whole genome shotgun (WGS) entry which is preliminary data.</text>
</comment>
<evidence type="ECO:0000259" key="2">
    <source>
        <dbReference type="PROSITE" id="PS50263"/>
    </source>
</evidence>
<evidence type="ECO:0000313" key="5">
    <source>
        <dbReference type="Proteomes" id="UP000663829"/>
    </source>
</evidence>
<keyword evidence="5" id="KW-1185">Reference proteome</keyword>
<name>A0A816B1D1_9BILA</name>
<accession>A0A816B1D1</accession>
<dbReference type="GO" id="GO:0050126">
    <property type="term" value="F:N-carbamoylputrescine amidase activity"/>
    <property type="evidence" value="ECO:0007669"/>
    <property type="project" value="TreeGrafter"/>
</dbReference>
<dbReference type="InterPro" id="IPR050345">
    <property type="entry name" value="Aliph_Amidase/BUP"/>
</dbReference>
<protein>
    <recommendedName>
        <fullName evidence="2">CN hydrolase domain-containing protein</fullName>
    </recommendedName>
</protein>
<dbReference type="OrthoDB" id="10250282at2759"/>
<organism evidence="3 5">
    <name type="scientific">Didymodactylos carnosus</name>
    <dbReference type="NCBI Taxonomy" id="1234261"/>
    <lineage>
        <taxon>Eukaryota</taxon>
        <taxon>Metazoa</taxon>
        <taxon>Spiralia</taxon>
        <taxon>Gnathifera</taxon>
        <taxon>Rotifera</taxon>
        <taxon>Eurotatoria</taxon>
        <taxon>Bdelloidea</taxon>
        <taxon>Philodinida</taxon>
        <taxon>Philodinidae</taxon>
        <taxon>Didymodactylos</taxon>
    </lineage>
</organism>
<reference evidence="3" key="1">
    <citation type="submission" date="2021-02" db="EMBL/GenBank/DDBJ databases">
        <authorList>
            <person name="Nowell W R."/>
        </authorList>
    </citation>
    <scope>NUCLEOTIDE SEQUENCE</scope>
</reference>
<proteinExistence type="predicted"/>